<evidence type="ECO:0000313" key="3">
    <source>
        <dbReference type="Proteomes" id="UP000744769"/>
    </source>
</evidence>
<gene>
    <name evidence="2" type="ORF">G9U51_11100</name>
</gene>
<accession>A0A967B2G9</accession>
<sequence length="220" mass="22893">MIAVAALGLTACGGSTDASSSSPASSSTTSSSTSSSSASTSSSAPTPSTTSSAAPSSSGATSSSGGPSSSGATSSTPALDTALVSKCLTANTKMNAAVTRWNAAVKTQITSQLDSAGDNFRTTARDLRKLTTNYNNPTFKKYILAIGNDFDSMAKARDNRTTVSTDAYNRDAKTLRTYLRLTPFGGHPDRQVSAWQGRMPSWVRRGRVTPRSTGRKPRTW</sequence>
<feature type="region of interest" description="Disordered" evidence="1">
    <location>
        <begin position="10"/>
        <end position="76"/>
    </location>
</feature>
<dbReference type="Proteomes" id="UP000744769">
    <property type="component" value="Unassembled WGS sequence"/>
</dbReference>
<comment type="caution">
    <text evidence="2">The sequence shown here is derived from an EMBL/GenBank/DDBJ whole genome shotgun (WGS) entry which is preliminary data.</text>
</comment>
<feature type="compositionally biased region" description="Low complexity" evidence="1">
    <location>
        <begin position="13"/>
        <end position="76"/>
    </location>
</feature>
<protein>
    <submittedName>
        <fullName evidence="2">Uncharacterized protein</fullName>
    </submittedName>
</protein>
<proteinExistence type="predicted"/>
<dbReference type="AlphaFoldDB" id="A0A967B2G9"/>
<reference evidence="2" key="1">
    <citation type="submission" date="2020-03" db="EMBL/GenBank/DDBJ databases">
        <title>Draft sequencing of Calidifontibacter sp. DB0510.</title>
        <authorList>
            <person name="Kim D.-U."/>
        </authorList>
    </citation>
    <scope>NUCLEOTIDE SEQUENCE</scope>
    <source>
        <strain evidence="2">DB0510</strain>
    </source>
</reference>
<feature type="non-terminal residue" evidence="2">
    <location>
        <position position="220"/>
    </location>
</feature>
<evidence type="ECO:0000313" key="2">
    <source>
        <dbReference type="EMBL" id="NHN56323.1"/>
    </source>
</evidence>
<name>A0A967B2G9_9MICO</name>
<keyword evidence="3" id="KW-1185">Reference proteome</keyword>
<dbReference type="EMBL" id="JAAOIV010000007">
    <property type="protein sequence ID" value="NHN56323.1"/>
    <property type="molecule type" value="Genomic_DNA"/>
</dbReference>
<evidence type="ECO:0000256" key="1">
    <source>
        <dbReference type="SAM" id="MobiDB-lite"/>
    </source>
</evidence>
<organism evidence="2 3">
    <name type="scientific">Metallococcus carri</name>
    <dbReference type="NCBI Taxonomy" id="1656884"/>
    <lineage>
        <taxon>Bacteria</taxon>
        <taxon>Bacillati</taxon>
        <taxon>Actinomycetota</taxon>
        <taxon>Actinomycetes</taxon>
        <taxon>Micrococcales</taxon>
        <taxon>Dermacoccaceae</taxon>
        <taxon>Metallococcus</taxon>
    </lineage>
</organism>